<keyword evidence="11" id="KW-0812">Transmembrane</keyword>
<evidence type="ECO:0000256" key="1">
    <source>
        <dbReference type="ARBA" id="ARBA00007316"/>
    </source>
</evidence>
<evidence type="ECO:0000256" key="7">
    <source>
        <dbReference type="ARBA" id="ARBA00022840"/>
    </source>
</evidence>
<dbReference type="EC" id="2.7.10.2" evidence="3"/>
<accession>A0A345UMN6</accession>
<evidence type="ECO:0000256" key="9">
    <source>
        <dbReference type="ARBA" id="ARBA00051245"/>
    </source>
</evidence>
<feature type="region of interest" description="Disordered" evidence="10">
    <location>
        <begin position="1"/>
        <end position="35"/>
    </location>
</feature>
<dbReference type="InterPro" id="IPR027417">
    <property type="entry name" value="P-loop_NTPase"/>
</dbReference>
<sequence>MELENNERRKSMRSNGASEDPFNPGAIPGEEDDQNDPFDPQLILYSLWDGKWIILACVVILGALGYYYTQTLPNQYRTTGLFLIENQRADRGLNLFEFTRARNLTWDEVGTEMQFIVNSHELAENVGRRLIQELVNPVTGDTLPMLRQNGLGFMPEEQVLQRLARRLPNRISLHQIDQMNLVEIRTTSFDPQEAAFIANFYIEEYRILDETITRSNLTSAASYLEQLEERNTMTLGEQDEQIRMFLDSDWTLITDEQGTAAAQELRGLFREAEELRFRKVAVSDFLDRLREEKDMVLNMLYDGATDNDMELVNAFEQAILDLRLQAESFYIEQPQLRTNPEGNSVLSQILRRIDYLEGLRDERLESQRDRVRDRQGLDQASLASYLTDIRSEIRSNEARLVDMQLREDFIAERVDDIQSDMSSIMERSAELQRLRRNQVISEELYLNLLKRLQETQIAIQSEVSRVREIRAASVPSSPFSPNRLRNYILSLILGFGLGAGIVLLRNLLDDLIHDPGQLRNAGFNVIGVIPDFTDYINTHFKNTERLPIRGRSVDVNLISLIDPISAGAEAYRRLRTSIEFSNADREYQTLVVTSSKPGEGKSLTSINLALTYAQFGKRTLVIDCDLRKPTIHKKLGLDKSPGLTDILFDKDTLENCLIDASTDNFFVITAGNSIPNPAETMGSKRMQELLSSLKKEFDIIILDTPPLLVVSDAMPLAVATDATVLVSKMDETELSILKETRQDLRNLGVNIAGSVLNAYDTNSVKSYYKYNYKYNYKYKYDYAYKDYKLDYTDQPDQK</sequence>
<dbReference type="SUPFAM" id="SSF52540">
    <property type="entry name" value="P-loop containing nucleoside triphosphate hydrolases"/>
    <property type="match status" value="1"/>
</dbReference>
<comment type="catalytic activity">
    <reaction evidence="9">
        <text>L-tyrosyl-[protein] + ATP = O-phospho-L-tyrosyl-[protein] + ADP + H(+)</text>
        <dbReference type="Rhea" id="RHEA:10596"/>
        <dbReference type="Rhea" id="RHEA-COMP:10136"/>
        <dbReference type="Rhea" id="RHEA-COMP:20101"/>
        <dbReference type="ChEBI" id="CHEBI:15378"/>
        <dbReference type="ChEBI" id="CHEBI:30616"/>
        <dbReference type="ChEBI" id="CHEBI:46858"/>
        <dbReference type="ChEBI" id="CHEBI:61978"/>
        <dbReference type="ChEBI" id="CHEBI:456216"/>
        <dbReference type="EC" id="2.7.10.2"/>
    </reaction>
</comment>
<dbReference type="CDD" id="cd05387">
    <property type="entry name" value="BY-kinase"/>
    <property type="match status" value="1"/>
</dbReference>
<dbReference type="Pfam" id="PF13807">
    <property type="entry name" value="GNVR"/>
    <property type="match status" value="1"/>
</dbReference>
<dbReference type="PANTHER" id="PTHR32309">
    <property type="entry name" value="TYROSINE-PROTEIN KINASE"/>
    <property type="match status" value="1"/>
</dbReference>
<name>A0A345UMN6_9BACT</name>
<evidence type="ECO:0000259" key="12">
    <source>
        <dbReference type="Pfam" id="PF13614"/>
    </source>
</evidence>
<dbReference type="InterPro" id="IPR050445">
    <property type="entry name" value="Bact_polysacc_biosynth/exp"/>
</dbReference>
<reference evidence="14 15" key="1">
    <citation type="submission" date="2018-03" db="EMBL/GenBank/DDBJ databases">
        <title>Phenotypic and genomic properties of Cyclonatronum proteinivorum gen. nov., sp. nov., a haloalkaliphilic bacteroidete from soda lakes possessing Na+-translocating rhodopsin.</title>
        <authorList>
            <person name="Toshchakov S.V."/>
            <person name="Korzhenkov A."/>
            <person name="Samarov N.I."/>
            <person name="Kublanov I.V."/>
            <person name="Muntyan M.S."/>
            <person name="Sorokin D.Y."/>
        </authorList>
    </citation>
    <scope>NUCLEOTIDE SEQUENCE [LARGE SCALE GENOMIC DNA]</scope>
    <source>
        <strain evidence="14 15">Omega</strain>
    </source>
</reference>
<feature type="domain" description="AAA" evidence="12">
    <location>
        <begin position="589"/>
        <end position="724"/>
    </location>
</feature>
<dbReference type="GO" id="GO:0042802">
    <property type="term" value="F:identical protein binding"/>
    <property type="evidence" value="ECO:0007669"/>
    <property type="project" value="UniProtKB-ARBA"/>
</dbReference>
<evidence type="ECO:0000256" key="10">
    <source>
        <dbReference type="SAM" id="MobiDB-lite"/>
    </source>
</evidence>
<dbReference type="InterPro" id="IPR025669">
    <property type="entry name" value="AAA_dom"/>
</dbReference>
<evidence type="ECO:0000256" key="6">
    <source>
        <dbReference type="ARBA" id="ARBA00022777"/>
    </source>
</evidence>
<comment type="similarity">
    <text evidence="2">Belongs to the etk/wzc family.</text>
</comment>
<evidence type="ECO:0000256" key="2">
    <source>
        <dbReference type="ARBA" id="ARBA00008883"/>
    </source>
</evidence>
<evidence type="ECO:0000256" key="11">
    <source>
        <dbReference type="SAM" id="Phobius"/>
    </source>
</evidence>
<dbReference type="Proteomes" id="UP000254808">
    <property type="component" value="Chromosome"/>
</dbReference>
<evidence type="ECO:0000313" key="14">
    <source>
        <dbReference type="EMBL" id="AXJ01738.1"/>
    </source>
</evidence>
<proteinExistence type="inferred from homology"/>
<keyword evidence="6" id="KW-0418">Kinase</keyword>
<keyword evidence="7" id="KW-0067">ATP-binding</keyword>
<dbReference type="EMBL" id="CP027806">
    <property type="protein sequence ID" value="AXJ01738.1"/>
    <property type="molecule type" value="Genomic_DNA"/>
</dbReference>
<keyword evidence="11" id="KW-0472">Membrane</keyword>
<keyword evidence="15" id="KW-1185">Reference proteome</keyword>
<dbReference type="Gene3D" id="3.40.50.300">
    <property type="entry name" value="P-loop containing nucleotide triphosphate hydrolases"/>
    <property type="match status" value="1"/>
</dbReference>
<dbReference type="NCBIfam" id="TIGR01007">
    <property type="entry name" value="eps_fam"/>
    <property type="match status" value="1"/>
</dbReference>
<keyword evidence="4" id="KW-0808">Transferase</keyword>
<dbReference type="InterPro" id="IPR032807">
    <property type="entry name" value="GNVR"/>
</dbReference>
<evidence type="ECO:0000313" key="15">
    <source>
        <dbReference type="Proteomes" id="UP000254808"/>
    </source>
</evidence>
<protein>
    <recommendedName>
        <fullName evidence="3">non-specific protein-tyrosine kinase</fullName>
        <ecNumber evidence="3">2.7.10.2</ecNumber>
    </recommendedName>
</protein>
<keyword evidence="8" id="KW-0829">Tyrosine-protein kinase</keyword>
<dbReference type="OrthoDB" id="9794577at2"/>
<evidence type="ECO:0000256" key="4">
    <source>
        <dbReference type="ARBA" id="ARBA00022679"/>
    </source>
</evidence>
<evidence type="ECO:0000256" key="3">
    <source>
        <dbReference type="ARBA" id="ARBA00011903"/>
    </source>
</evidence>
<dbReference type="GO" id="GO:0004715">
    <property type="term" value="F:non-membrane spanning protein tyrosine kinase activity"/>
    <property type="evidence" value="ECO:0007669"/>
    <property type="project" value="UniProtKB-EC"/>
</dbReference>
<evidence type="ECO:0000256" key="8">
    <source>
        <dbReference type="ARBA" id="ARBA00023137"/>
    </source>
</evidence>
<evidence type="ECO:0000256" key="5">
    <source>
        <dbReference type="ARBA" id="ARBA00022741"/>
    </source>
</evidence>
<keyword evidence="11" id="KW-1133">Transmembrane helix</keyword>
<dbReference type="Pfam" id="PF13614">
    <property type="entry name" value="AAA_31"/>
    <property type="match status" value="1"/>
</dbReference>
<dbReference type="InterPro" id="IPR005702">
    <property type="entry name" value="Wzc-like_C"/>
</dbReference>
<keyword evidence="5" id="KW-0547">Nucleotide-binding</keyword>
<dbReference type="GO" id="GO:0005886">
    <property type="term" value="C:plasma membrane"/>
    <property type="evidence" value="ECO:0007669"/>
    <property type="project" value="TreeGrafter"/>
</dbReference>
<feature type="domain" description="Tyrosine-protein kinase G-rich" evidence="13">
    <location>
        <begin position="431"/>
        <end position="506"/>
    </location>
</feature>
<comment type="similarity">
    <text evidence="1">Belongs to the CpsD/CapB family.</text>
</comment>
<organism evidence="14 15">
    <name type="scientific">Cyclonatronum proteinivorum</name>
    <dbReference type="NCBI Taxonomy" id="1457365"/>
    <lineage>
        <taxon>Bacteria</taxon>
        <taxon>Pseudomonadati</taxon>
        <taxon>Balneolota</taxon>
        <taxon>Balneolia</taxon>
        <taxon>Balneolales</taxon>
        <taxon>Cyclonatronaceae</taxon>
        <taxon>Cyclonatronum</taxon>
    </lineage>
</organism>
<dbReference type="AlphaFoldDB" id="A0A345UMN6"/>
<dbReference type="FunFam" id="3.40.50.300:FF:000527">
    <property type="entry name" value="Tyrosine-protein kinase etk"/>
    <property type="match status" value="1"/>
</dbReference>
<dbReference type="GO" id="GO:0005524">
    <property type="term" value="F:ATP binding"/>
    <property type="evidence" value="ECO:0007669"/>
    <property type="project" value="UniProtKB-KW"/>
</dbReference>
<dbReference type="RefSeq" id="WP_114984896.1">
    <property type="nucleotide sequence ID" value="NZ_CP027806.1"/>
</dbReference>
<dbReference type="PANTHER" id="PTHR32309:SF13">
    <property type="entry name" value="FERRIC ENTEROBACTIN TRANSPORT PROTEIN FEPE"/>
    <property type="match status" value="1"/>
</dbReference>
<evidence type="ECO:0000259" key="13">
    <source>
        <dbReference type="Pfam" id="PF13807"/>
    </source>
</evidence>
<feature type="transmembrane region" description="Helical" evidence="11">
    <location>
        <begin position="52"/>
        <end position="69"/>
    </location>
</feature>
<dbReference type="KEGG" id="cprv:CYPRO_2496"/>
<gene>
    <name evidence="14" type="ORF">CYPRO_2496</name>
</gene>